<dbReference type="RefSeq" id="WP_269881004.1">
    <property type="nucleotide sequence ID" value="NZ_JAQAGZ010000005.1"/>
</dbReference>
<dbReference type="InterPro" id="IPR003439">
    <property type="entry name" value="ABC_transporter-like_ATP-bd"/>
</dbReference>
<evidence type="ECO:0000256" key="5">
    <source>
        <dbReference type="ARBA" id="ARBA00022967"/>
    </source>
</evidence>
<dbReference type="InterPro" id="IPR050683">
    <property type="entry name" value="Bact_Polysacc_Export_ATP-bd"/>
</dbReference>
<protein>
    <submittedName>
        <fullName evidence="7">ABC transporter ATP-binding protein</fullName>
    </submittedName>
</protein>
<dbReference type="CDD" id="cd10147">
    <property type="entry name" value="Wzt_C-like"/>
    <property type="match status" value="1"/>
</dbReference>
<evidence type="ECO:0000256" key="3">
    <source>
        <dbReference type="ARBA" id="ARBA00022741"/>
    </source>
</evidence>
<evidence type="ECO:0000256" key="1">
    <source>
        <dbReference type="ARBA" id="ARBA00005417"/>
    </source>
</evidence>
<feature type="domain" description="ABC transporter" evidence="6">
    <location>
        <begin position="25"/>
        <end position="246"/>
    </location>
</feature>
<dbReference type="SMART" id="SM00382">
    <property type="entry name" value="AAA"/>
    <property type="match status" value="1"/>
</dbReference>
<evidence type="ECO:0000256" key="2">
    <source>
        <dbReference type="ARBA" id="ARBA00022448"/>
    </source>
</evidence>
<dbReference type="Pfam" id="PF00005">
    <property type="entry name" value="ABC_tran"/>
    <property type="match status" value="1"/>
</dbReference>
<dbReference type="InterPro" id="IPR003593">
    <property type="entry name" value="AAA+_ATPase"/>
</dbReference>
<dbReference type="Gene3D" id="2.70.50.60">
    <property type="entry name" value="abc- transporter (atp binding component) like domain"/>
    <property type="match status" value="1"/>
</dbReference>
<name>A0ABT4Q6P8_9BACL</name>
<keyword evidence="5" id="KW-1278">Translocase</keyword>
<keyword evidence="3" id="KW-0547">Nucleotide-binding</keyword>
<dbReference type="EMBL" id="JAQAGZ010000005">
    <property type="protein sequence ID" value="MCZ8512553.1"/>
    <property type="molecule type" value="Genomic_DNA"/>
</dbReference>
<dbReference type="PANTHER" id="PTHR46743">
    <property type="entry name" value="TEICHOIC ACIDS EXPORT ATP-BINDING PROTEIN TAGH"/>
    <property type="match status" value="1"/>
</dbReference>
<dbReference type="Proteomes" id="UP001527882">
    <property type="component" value="Unassembled WGS sequence"/>
</dbReference>
<comment type="caution">
    <text evidence="7">The sequence shown here is derived from an EMBL/GenBank/DDBJ whole genome shotgun (WGS) entry which is preliminary data.</text>
</comment>
<dbReference type="SUPFAM" id="SSF52540">
    <property type="entry name" value="P-loop containing nucleoside triphosphate hydrolases"/>
    <property type="match status" value="1"/>
</dbReference>
<evidence type="ECO:0000259" key="6">
    <source>
        <dbReference type="PROSITE" id="PS50893"/>
    </source>
</evidence>
<reference evidence="7 8" key="1">
    <citation type="submission" date="2022-12" db="EMBL/GenBank/DDBJ databases">
        <title>Draft genome sequence of Paenibacillus sp. dW9.</title>
        <authorList>
            <person name="Choi E.-W."/>
            <person name="Kim D.-U."/>
        </authorList>
    </citation>
    <scope>NUCLEOTIDE SEQUENCE [LARGE SCALE GENOMIC DNA]</scope>
    <source>
        <strain evidence="8">dW9</strain>
    </source>
</reference>
<gene>
    <name evidence="7" type="ORF">O9H85_09015</name>
</gene>
<evidence type="ECO:0000313" key="8">
    <source>
        <dbReference type="Proteomes" id="UP001527882"/>
    </source>
</evidence>
<organism evidence="7 8">
    <name type="scientific">Paenibacillus gyeongsangnamensis</name>
    <dbReference type="NCBI Taxonomy" id="3388067"/>
    <lineage>
        <taxon>Bacteria</taxon>
        <taxon>Bacillati</taxon>
        <taxon>Bacillota</taxon>
        <taxon>Bacilli</taxon>
        <taxon>Bacillales</taxon>
        <taxon>Paenibacillaceae</taxon>
        <taxon>Paenibacillus</taxon>
    </lineage>
</organism>
<comment type="similarity">
    <text evidence="1">Belongs to the ABC transporter superfamily.</text>
</comment>
<dbReference type="PROSITE" id="PS50893">
    <property type="entry name" value="ABC_TRANSPORTER_2"/>
    <property type="match status" value="1"/>
</dbReference>
<accession>A0ABT4Q6P8</accession>
<keyword evidence="2" id="KW-0813">Transport</keyword>
<keyword evidence="8" id="KW-1185">Reference proteome</keyword>
<dbReference type="CDD" id="cd03220">
    <property type="entry name" value="ABC_KpsT_Wzt"/>
    <property type="match status" value="1"/>
</dbReference>
<dbReference type="GO" id="GO:0005524">
    <property type="term" value="F:ATP binding"/>
    <property type="evidence" value="ECO:0007669"/>
    <property type="project" value="UniProtKB-KW"/>
</dbReference>
<proteinExistence type="inferred from homology"/>
<dbReference type="Gene3D" id="3.40.50.300">
    <property type="entry name" value="P-loop containing nucleotide triphosphate hydrolases"/>
    <property type="match status" value="1"/>
</dbReference>
<dbReference type="InterPro" id="IPR029439">
    <property type="entry name" value="Wzt_C"/>
</dbReference>
<dbReference type="Pfam" id="PF14524">
    <property type="entry name" value="Wzt_C"/>
    <property type="match status" value="1"/>
</dbReference>
<evidence type="ECO:0000256" key="4">
    <source>
        <dbReference type="ARBA" id="ARBA00022840"/>
    </source>
</evidence>
<dbReference type="InterPro" id="IPR015860">
    <property type="entry name" value="ABC_transpr_TagH-like"/>
</dbReference>
<evidence type="ECO:0000313" key="7">
    <source>
        <dbReference type="EMBL" id="MCZ8512553.1"/>
    </source>
</evidence>
<keyword evidence="4 7" id="KW-0067">ATP-binding</keyword>
<dbReference type="PANTHER" id="PTHR46743:SF2">
    <property type="entry name" value="TEICHOIC ACIDS EXPORT ATP-BINDING PROTEIN TAGH"/>
    <property type="match status" value="1"/>
</dbReference>
<dbReference type="InterPro" id="IPR027417">
    <property type="entry name" value="P-loop_NTPase"/>
</dbReference>
<sequence>MIVIETFNVTKDFRIIDDKPKTLKDKILRINKKAEKKIFRALDNVSVSIQEGDVVGLVGRNGSGKSTLLKLFSRIIFPTEGSINIKGRVCSLLELGAGFHPDFNGIENIYMNASLFGLSKKDITEKLDDIIGFSELGEFIYRPIRTYSSGMYMRLAFSVAISVDPDILLIDEVLAVGDSAFQQKCINRISELKSLGKTIVIVTHDHSIVEKLCNYSIWLKNGVVKAEGHPKEVIIQYLNDLADEENNRLNQEEDISVTTLSNTPINENQDFPVSELSIDASVDRWGNKKVRIHEINLLNKQGEKKRNFRTGESLIIEMNYEIMSNNKNISFGIGLFRNDGLCCYGTNTDVDKIDCSKISTNGIVKFIVDSCEFLPGEYWLDVAVHSKEGEPYDYIVKAKKFMFFSERNDIGVMRVDHKWEIT</sequence>